<dbReference type="RefSeq" id="WP_315736054.1">
    <property type="nucleotide sequence ID" value="NZ_JAVYII010000011.1"/>
</dbReference>
<dbReference type="Gene3D" id="1.20.1250.20">
    <property type="entry name" value="MFS general substrate transporter like domains"/>
    <property type="match status" value="1"/>
</dbReference>
<gene>
    <name evidence="7" type="ORF">RDV89_20030</name>
</gene>
<accession>A0ABU3Q1K1</accession>
<dbReference type="InterPro" id="IPR011701">
    <property type="entry name" value="MFS"/>
</dbReference>
<keyword evidence="3 5" id="KW-1133">Transmembrane helix</keyword>
<evidence type="ECO:0000256" key="3">
    <source>
        <dbReference type="ARBA" id="ARBA00022989"/>
    </source>
</evidence>
<dbReference type="EMBL" id="JAVYII010000011">
    <property type="protein sequence ID" value="MDT9595383.1"/>
    <property type="molecule type" value="Genomic_DNA"/>
</dbReference>
<feature type="domain" description="Major facilitator superfamily (MFS) profile" evidence="6">
    <location>
        <begin position="12"/>
        <end position="405"/>
    </location>
</feature>
<evidence type="ECO:0000259" key="6">
    <source>
        <dbReference type="PROSITE" id="PS50850"/>
    </source>
</evidence>
<evidence type="ECO:0000313" key="7">
    <source>
        <dbReference type="EMBL" id="MDT9595383.1"/>
    </source>
</evidence>
<comment type="subcellular location">
    <subcellularLocation>
        <location evidence="1">Cell membrane</location>
        <topology evidence="1">Multi-pass membrane protein</topology>
    </subcellularLocation>
</comment>
<dbReference type="InterPro" id="IPR020846">
    <property type="entry name" value="MFS_dom"/>
</dbReference>
<feature type="transmembrane region" description="Helical" evidence="5">
    <location>
        <begin position="167"/>
        <end position="186"/>
    </location>
</feature>
<name>A0ABU3Q1K1_9ACTN</name>
<feature type="transmembrane region" description="Helical" evidence="5">
    <location>
        <begin position="375"/>
        <end position="398"/>
    </location>
</feature>
<evidence type="ECO:0000313" key="8">
    <source>
        <dbReference type="Proteomes" id="UP001268542"/>
    </source>
</evidence>
<sequence length="410" mass="41231">MTSADSRGRAAVPWLFVLALLLAALNFRAPFVGVSVVADEVRSALDVTSGEVGLLTSLPALCFGVAAPLALLVMRRCGAEMALAIGLGGVIAGVLLRSAGGFPAALAGTLLIGVAITVGNIVVPVLIRRRTPTSEVGMVTGAYTVSLNVGSMGVLVSTGPLVAATGWQVGLLAPALVCVVAFAVWWRVGVRPLAAAAVVPTAEPAPETGPVEPPKPLWREPVVVLLTLAFAGQAASYYSLTAWLPSVLADDAGTGAGATAVLSGFFQISAVLGAIGVPLLSRWAPEWIAIALVGALWMTFPIILLVAPEAHLVGIVLGGAAQGGGFAAIFTIVARVARSDRESAGMSTIVQGGGYTVAAIGPALMGAIHDVTGTWTAPLLVTVASTATMAVAGTAAAVSARRRTDRGPSA</sequence>
<evidence type="ECO:0000256" key="2">
    <source>
        <dbReference type="ARBA" id="ARBA00022692"/>
    </source>
</evidence>
<dbReference type="Proteomes" id="UP001268542">
    <property type="component" value="Unassembled WGS sequence"/>
</dbReference>
<feature type="transmembrane region" description="Helical" evidence="5">
    <location>
        <begin position="287"/>
        <end position="307"/>
    </location>
</feature>
<dbReference type="SUPFAM" id="SSF103473">
    <property type="entry name" value="MFS general substrate transporter"/>
    <property type="match status" value="1"/>
</dbReference>
<protein>
    <submittedName>
        <fullName evidence="7">MFS transporter</fullName>
    </submittedName>
</protein>
<keyword evidence="2 5" id="KW-0812">Transmembrane</keyword>
<feature type="transmembrane region" description="Helical" evidence="5">
    <location>
        <begin position="139"/>
        <end position="161"/>
    </location>
</feature>
<proteinExistence type="predicted"/>
<organism evidence="7 8">
    <name type="scientific">Nocardioides imazamoxiresistens</name>
    <dbReference type="NCBI Taxonomy" id="3231893"/>
    <lineage>
        <taxon>Bacteria</taxon>
        <taxon>Bacillati</taxon>
        <taxon>Actinomycetota</taxon>
        <taxon>Actinomycetes</taxon>
        <taxon>Propionibacteriales</taxon>
        <taxon>Nocardioidaceae</taxon>
        <taxon>Nocardioides</taxon>
    </lineage>
</organism>
<dbReference type="PANTHER" id="PTHR23523">
    <property type="match status" value="1"/>
</dbReference>
<dbReference type="PANTHER" id="PTHR23523:SF2">
    <property type="entry name" value="2-NITROIMIDAZOLE TRANSPORTER"/>
    <property type="match status" value="1"/>
</dbReference>
<dbReference type="InterPro" id="IPR036259">
    <property type="entry name" value="MFS_trans_sf"/>
</dbReference>
<evidence type="ECO:0000256" key="5">
    <source>
        <dbReference type="SAM" id="Phobius"/>
    </source>
</evidence>
<reference evidence="7 8" key="1">
    <citation type="submission" date="2023-08" db="EMBL/GenBank/DDBJ databases">
        <title>Nocardioides seae sp. nov., a bacterium isolated from a soil.</title>
        <authorList>
            <person name="Wang X."/>
        </authorList>
    </citation>
    <scope>NUCLEOTIDE SEQUENCE [LARGE SCALE GENOMIC DNA]</scope>
    <source>
        <strain evidence="7 8">YZH12</strain>
    </source>
</reference>
<comment type="caution">
    <text evidence="7">The sequence shown here is derived from an EMBL/GenBank/DDBJ whole genome shotgun (WGS) entry which is preliminary data.</text>
</comment>
<evidence type="ECO:0000256" key="4">
    <source>
        <dbReference type="ARBA" id="ARBA00023136"/>
    </source>
</evidence>
<feature type="transmembrane region" description="Helical" evidence="5">
    <location>
        <begin position="222"/>
        <end position="240"/>
    </location>
</feature>
<feature type="transmembrane region" description="Helical" evidence="5">
    <location>
        <begin position="81"/>
        <end position="99"/>
    </location>
</feature>
<feature type="transmembrane region" description="Helical" evidence="5">
    <location>
        <begin position="54"/>
        <end position="74"/>
    </location>
</feature>
<dbReference type="PROSITE" id="PS50850">
    <property type="entry name" value="MFS"/>
    <property type="match status" value="1"/>
</dbReference>
<dbReference type="Pfam" id="PF07690">
    <property type="entry name" value="MFS_1"/>
    <property type="match status" value="1"/>
</dbReference>
<feature type="transmembrane region" description="Helical" evidence="5">
    <location>
        <begin position="105"/>
        <end position="127"/>
    </location>
</feature>
<keyword evidence="8" id="KW-1185">Reference proteome</keyword>
<feature type="transmembrane region" description="Helical" evidence="5">
    <location>
        <begin position="313"/>
        <end position="337"/>
    </location>
</feature>
<evidence type="ECO:0000256" key="1">
    <source>
        <dbReference type="ARBA" id="ARBA00004651"/>
    </source>
</evidence>
<dbReference type="InterPro" id="IPR052524">
    <property type="entry name" value="MFS_Cyanate_Porter"/>
</dbReference>
<feature type="transmembrane region" description="Helical" evidence="5">
    <location>
        <begin position="260"/>
        <end position="280"/>
    </location>
</feature>
<feature type="transmembrane region" description="Helical" evidence="5">
    <location>
        <begin position="349"/>
        <end position="369"/>
    </location>
</feature>
<keyword evidence="4 5" id="KW-0472">Membrane</keyword>